<feature type="compositionally biased region" description="Acidic residues" evidence="1">
    <location>
        <begin position="384"/>
        <end position="409"/>
    </location>
</feature>
<dbReference type="EMBL" id="AZHB01000031">
    <property type="protein sequence ID" value="OAA54007.1"/>
    <property type="molecule type" value="Genomic_DNA"/>
</dbReference>
<comment type="caution">
    <text evidence="3">The sequence shown here is derived from an EMBL/GenBank/DDBJ whole genome shotgun (WGS) entry which is preliminary data.</text>
</comment>
<accession>A0A167M6S1</accession>
<dbReference type="AlphaFoldDB" id="A0A167M6S1"/>
<dbReference type="Proteomes" id="UP000076744">
    <property type="component" value="Unassembled WGS sequence"/>
</dbReference>
<feature type="compositionally biased region" description="Acidic residues" evidence="1">
    <location>
        <begin position="115"/>
        <end position="140"/>
    </location>
</feature>
<protein>
    <recommendedName>
        <fullName evidence="2">2EXR domain-containing protein</fullName>
    </recommendedName>
</protein>
<dbReference type="RefSeq" id="XP_018700690.1">
    <property type="nucleotide sequence ID" value="XM_018852090.1"/>
</dbReference>
<feature type="region of interest" description="Disordered" evidence="1">
    <location>
        <begin position="369"/>
        <end position="418"/>
    </location>
</feature>
<dbReference type="Pfam" id="PF20150">
    <property type="entry name" value="2EXR"/>
    <property type="match status" value="1"/>
</dbReference>
<sequence length="488" mass="55917">MSGIFERLPMEMRQLIWTMALGEHGDIPTMVPYRTSRPYMLEEEESDYEDYANYGEDYLMTDTGDVPPDHGDEATVNSGVPVAERVAPTATLPSSSVTRRDVDDDNDRDDRQDQDSDDDLDRYDVDGEGDDDSLDTDVGDFEPGNPYAQERAWDDDVLIPVYLPPLLLVNREARAITLDWLAKHNVQLTRTKIAKGEIDAGFPPTPEGELPPYVRRYDPARDHLWVDRYCWRRFCDRLHMSHVLGGVLTEEELEPEQLEQLEPPHDIGAEIRNLALPAFTVYQSTEAVADAVRFMPAIESLACIWGDLPTHDWRPDLIYETVKDEEGRDRTKVRQLLMPRWDHVPFSETVSEEEMERRRRDTERIRAEVAAARGKGKEVKKPDGDDDDEDEDDEDDEDDDMEDDEEEEEARGPLVTMCSADPDNRHLLFHERGYLGNWMQEVYDVLALMELPDHVRDDYDGSFTLPIVPCKAVCPGGKATGWQSLGRR</sequence>
<feature type="domain" description="2EXR" evidence="2">
    <location>
        <begin position="5"/>
        <end position="184"/>
    </location>
</feature>
<feature type="region of interest" description="Disordered" evidence="1">
    <location>
        <begin position="61"/>
        <end position="149"/>
    </location>
</feature>
<evidence type="ECO:0000313" key="4">
    <source>
        <dbReference type="Proteomes" id="UP000076744"/>
    </source>
</evidence>
<dbReference type="InterPro" id="IPR045518">
    <property type="entry name" value="2EXR"/>
</dbReference>
<evidence type="ECO:0000313" key="3">
    <source>
        <dbReference type="EMBL" id="OAA54007.1"/>
    </source>
</evidence>
<evidence type="ECO:0000256" key="1">
    <source>
        <dbReference type="SAM" id="MobiDB-lite"/>
    </source>
</evidence>
<dbReference type="OrthoDB" id="3473305at2759"/>
<dbReference type="GeneID" id="30024779"/>
<name>A0A167M6S1_CORFA</name>
<gene>
    <name evidence="3" type="ORF">ISF_08487</name>
</gene>
<reference evidence="3 4" key="1">
    <citation type="journal article" date="2016" name="Genome Biol. Evol.">
        <title>Divergent and convergent evolution of fungal pathogenicity.</title>
        <authorList>
            <person name="Shang Y."/>
            <person name="Xiao G."/>
            <person name="Zheng P."/>
            <person name="Cen K."/>
            <person name="Zhan S."/>
            <person name="Wang C."/>
        </authorList>
    </citation>
    <scope>NUCLEOTIDE SEQUENCE [LARGE SCALE GENOMIC DNA]</scope>
    <source>
        <strain evidence="3 4">ARSEF 2679</strain>
    </source>
</reference>
<organism evidence="3 4">
    <name type="scientific">Cordyceps fumosorosea (strain ARSEF 2679)</name>
    <name type="common">Isaria fumosorosea</name>
    <dbReference type="NCBI Taxonomy" id="1081104"/>
    <lineage>
        <taxon>Eukaryota</taxon>
        <taxon>Fungi</taxon>
        <taxon>Dikarya</taxon>
        <taxon>Ascomycota</taxon>
        <taxon>Pezizomycotina</taxon>
        <taxon>Sordariomycetes</taxon>
        <taxon>Hypocreomycetidae</taxon>
        <taxon>Hypocreales</taxon>
        <taxon>Cordycipitaceae</taxon>
        <taxon>Cordyceps</taxon>
    </lineage>
</organism>
<evidence type="ECO:0000259" key="2">
    <source>
        <dbReference type="Pfam" id="PF20150"/>
    </source>
</evidence>
<feature type="compositionally biased region" description="Basic and acidic residues" evidence="1">
    <location>
        <begin position="98"/>
        <end position="114"/>
    </location>
</feature>
<proteinExistence type="predicted"/>
<keyword evidence="4" id="KW-1185">Reference proteome</keyword>